<keyword evidence="4" id="KW-1185">Reference proteome</keyword>
<feature type="transmembrane region" description="Helical" evidence="1">
    <location>
        <begin position="41"/>
        <end position="60"/>
    </location>
</feature>
<evidence type="ECO:0000259" key="2">
    <source>
        <dbReference type="Pfam" id="PF18657"/>
    </source>
</evidence>
<sequence>MKAKTTLQSLYYYGSRVINEILISLDIQTNKKLKHKRRKNFKHAIIPLLLFAVFGIGKSWGQVTIASQDFETAPALPTLTFSNTNGGNSTGTNPAAGLPSSANLFVSGARGWQSVNTTTTLTFGNQSLSGYTNAFVDFRLAGMSVNNTNGIDAGDIVTVSISVDGGTTYSSELTIAGSAANQRWAFSASGSTSITYDGNNTPTPITSASATGVSTVTINIPNANSQVRVRITMLNNDANERWVIDDVRIRGTVASTPTISTTGTLSAVNTTYGTASATPTTFSVSGADMTAGILVTPPSTNFEVATAIGGPYSNTITVGAAGTIASTPVYIRLKPNATVASSPYTGNIALTSSGATTVNVATVSSTVTAKGLTITGLTGANKVYDRLTTASFAGTPSYLGLENSESFSVTGTAVANFANALVGTGKAITIIGYTAPSTNYTITQPTGLTADITSKTLTIIGISANNKVFDASTTASLSGTATLSGVETGDTVMLGGTPVATFASTAIATGIAVTVIGYTIGGADSVNYSLTQPTGLTADITSAAAPTISTTGSLSAVNTTYGSASPSPATFDVSGVNMTAGILVTPPSTNFEVSTAIGGPYTNTITIGTAGTIASTAVYIRLNSTATVAGSPYSGNIVLSSSGASNVNVATVSSSVTAKGLTITGIAGVNKIYDRSTTATLSGTPAYSGLENSESFSVTGTAVANFSDFLVGIGKTITIAGYTAPSTNYTVTQPTDLTADITPKALTITGAAVTSKSYTGTNPATITGGSFSGIVSPDVVTFSGGGTFATVNVGVGISVTAALTLGGANAGNYSLTQPTLTGIIATAPLTITGLTGSNKVYDANTTASFTGTAAYSGLQNSESFSVTGSPSATFATKTVANSKPITITGYTAPSSNYTVTQPTGLTGNITAFNLTVTGATASNKVYDRLNTATITGSTLVGVFGGDTVTISTTGTFASVNVASGIVVTSTQTLGGTDAGNYTVTVPTGLTANITAKPLTITAAAASNKVFDNNTTATITGTLSGIVSPDVVTLSGTGTFASSAIANGIAVTSTSTLAGAQAGNYSLTQPTGLTANITPNTLSDVSFNSGSSASTNTNIDYTLYQGTALTSTGSGVNGSIGVMGFYLRDGGATISDLDTLGTELTAISFNVTNVANIRSARLFDGTTALGTAVNVTTSPIVFTGLTGVIAGDDSQLALNLRITFESTVTDNQQMQFTVSSVTANATGSTFTTANGGGAVSSTTSDINRIEVTADRLAFVATPTTTAISAAMTAVTVEGRDSLSNRDLDYTGSIAITSTGTLTGTPVNASAVSGLATYSSLTHTVVGTGYTLTATTTGLASSNTITSGTFNITNVPANSYRTTAAGTWTSGGGTATWERLISGTWTANAAPAFNSANNIYIRHAIPITGSTSAASVIVENGGTLTNSSSCTYGGTLLRVETGGVLQVNASITVGGTFEVQDGATVNINFAFGTPSSSIWSGTENFHPNSNLVLQNWDAAGDILIPDNTAISTNTYSGYTAVFGNIICDFGTNLGASDDLIFLASGVNINMAHGDLIFRTNDNSLITPATADMRIATTGTVTSGIGGDFSVEDTYGATQLINLKTSGTLTFTIKGDMILDASTTRVLASSIAGSSTTLNIDGNLTVTPSAVLDFNSSVAGGPPAPLSVINLKGDLTGTGSGLLQNSNTSSLGQLNFTGTGDGLTANTTQTIDIASTSTNENKNIIFSVKSGAYVQLATRNFELGNNSEVIVESGGVFDFGFNGTTPLVVGISGSQTGTKFTSQQGSTLKITSTDGINTSGAIGNVNVVASNRSFSQVATFHYIGKANQVTGNGITTGSSAKIIICDLVDNTTQLSFTNSTGITSTTTISATGGKLDIRKGQVIESDTAYISGSTGTLYMSSGTLYKVSLNSTSTSDLIPRLDGVAFAYSLPGGTIELSGATAGSGYQYLRGARDYYGLTFSGGGNKFISNALTNIGDNTTLNTGLVTIKDNNTILDVTSNEFSGNASLTMTNTSLFKMSSLNKTLPELLGTYTMTSGTVELYGSSATQTQSLRGTDGSSVNIDYNNIELNSTGANVAALSANVVSQAGFGIRGTMNVNSPTCFQLGSGFTVTDAGATSVFEIKAGATFKYGGSIAASGASGNVRTDTRTFPTTASYGFIGATTQTTGAGLPSSMVNMYMDKTASTNFVTLSSATSVTGVLTFYKGKLDIVANNLTLDSSGSISGASVTDYVVTSSTGTLTRNITALGTFTYPIGSATAYNPSSFVWAAAPGITSYALRYVATTATTGSGLPASAGCISAGTLVNNGHWVGTSVGTATNSPTITFTRNGHSNAGANLNLHTILRRNNTSAAWGVAGTWADPGTTTISPVSTGQISLTQTALTTDNNFSGEFALETGTNATSTAAVLSSSAATICIGTSPNLSVAITGSGSFYDLSIFDGTSNFSVINYISGTPFAAPPTSSNKTYSITSVTIGGSCVGSGNSGSPTVNIGGTSTYVSSTWTPSAPTATSTAVIDGGVYNAAVNITACSLEVKNNAVVTIPSTYKVTLSGALTVESGSSFTLESDSNLVQTGGTTNANAGSIQVKRNSSSLYLLDYTLWSSPVENQNLYSFSPRTLGNRFYVYDTPANQYSPVSSSINFIVGKGYLIRVPKDYSSTTSSIYNGLFTGKPNSGIITFPMSLGGTPITGYGFNAVGNPYPSQINLHNFIDENISNITGVLYFWRKRNDQTQPSYATLTKLGYTANSAPGGGTTNTANYFNTSNNAANTWVINVGQGFFVQATAATNLVFTNAMRRGVDNSNQFFRTSNKSASEVSLYKLNLTSNNGFFSQMLVGYSSDYTLGVDKGIDGLNINNQEYICSSLDGVAYAIEGRPEFTPTDIVPLQYKVATAAEYSISIEQFDGLFGTQDVYIKDKLTNFIHNLKTGPYTFVSEPGTFTDRFEVVYENPLSTSDPKFNQNSVLVYKQNQEFIINTGTVQMSNVKIYDIRGRLLVSKSNINASQVKMYAGSIQQQVLIVKITSDTNGVVTKKVIN</sequence>
<feature type="domain" description="YDG" evidence="2">
    <location>
        <begin position="453"/>
        <end position="534"/>
    </location>
</feature>
<reference evidence="4" key="1">
    <citation type="journal article" date="2019" name="Int. J. Syst. Evol. Microbiol.">
        <title>The Global Catalogue of Microorganisms (GCM) 10K type strain sequencing project: providing services to taxonomists for standard genome sequencing and annotation.</title>
        <authorList>
            <consortium name="The Broad Institute Genomics Platform"/>
            <consortium name="The Broad Institute Genome Sequencing Center for Infectious Disease"/>
            <person name="Wu L."/>
            <person name="Ma J."/>
        </authorList>
    </citation>
    <scope>NUCLEOTIDE SEQUENCE [LARGE SCALE GENOMIC DNA]</scope>
    <source>
        <strain evidence="4">CECT 7649</strain>
    </source>
</reference>
<dbReference type="Pfam" id="PF18657">
    <property type="entry name" value="YDG"/>
    <property type="match status" value="7"/>
</dbReference>
<evidence type="ECO:0000313" key="3">
    <source>
        <dbReference type="EMBL" id="MFD0984267.1"/>
    </source>
</evidence>
<dbReference type="InterPro" id="IPR041248">
    <property type="entry name" value="YDG"/>
</dbReference>
<gene>
    <name evidence="3" type="ORF">ACFQ0S_07225</name>
</gene>
<dbReference type="NCBIfam" id="NF033708">
    <property type="entry name" value="T9SS_Cterm_ChiA"/>
    <property type="match status" value="1"/>
</dbReference>
<feature type="domain" description="YDG" evidence="2">
    <location>
        <begin position="827"/>
        <end position="903"/>
    </location>
</feature>
<dbReference type="EMBL" id="JBHTIZ010000017">
    <property type="protein sequence ID" value="MFD0984267.1"/>
    <property type="molecule type" value="Genomic_DNA"/>
</dbReference>
<keyword evidence="1" id="KW-0472">Membrane</keyword>
<evidence type="ECO:0000256" key="1">
    <source>
        <dbReference type="SAM" id="Phobius"/>
    </source>
</evidence>
<dbReference type="RefSeq" id="WP_379755751.1">
    <property type="nucleotide sequence ID" value="NZ_JBHSYB010000023.1"/>
</dbReference>
<dbReference type="Proteomes" id="UP001597051">
    <property type="component" value="Unassembled WGS sequence"/>
</dbReference>
<evidence type="ECO:0000313" key="4">
    <source>
        <dbReference type="Proteomes" id="UP001597051"/>
    </source>
</evidence>
<comment type="caution">
    <text evidence="3">The sequence shown here is derived from an EMBL/GenBank/DDBJ whole genome shotgun (WGS) entry which is preliminary data.</text>
</comment>
<feature type="domain" description="YDG" evidence="2">
    <location>
        <begin position="994"/>
        <end position="1070"/>
    </location>
</feature>
<proteinExistence type="predicted"/>
<organism evidence="3 4">
    <name type="scientific">Flavobacterium myungsuense</name>
    <dbReference type="NCBI Taxonomy" id="651823"/>
    <lineage>
        <taxon>Bacteria</taxon>
        <taxon>Pseudomonadati</taxon>
        <taxon>Bacteroidota</taxon>
        <taxon>Flavobacteriia</taxon>
        <taxon>Flavobacteriales</taxon>
        <taxon>Flavobacteriaceae</taxon>
        <taxon>Flavobacterium</taxon>
    </lineage>
</organism>
<name>A0ABW3J1F1_9FLAO</name>
<feature type="domain" description="YDG" evidence="2">
    <location>
        <begin position="368"/>
        <end position="446"/>
    </location>
</feature>
<keyword evidence="1" id="KW-0812">Transmembrane</keyword>
<protein>
    <submittedName>
        <fullName evidence="3">YDG domain-containing protein</fullName>
    </submittedName>
</protein>
<keyword evidence="1" id="KW-1133">Transmembrane helix</keyword>
<feature type="domain" description="YDG" evidence="2">
    <location>
        <begin position="742"/>
        <end position="819"/>
    </location>
</feature>
<feature type="domain" description="YDG" evidence="2">
    <location>
        <begin position="657"/>
        <end position="734"/>
    </location>
</feature>
<feature type="domain" description="YDG" evidence="2">
    <location>
        <begin position="913"/>
        <end position="986"/>
    </location>
</feature>
<accession>A0ABW3J1F1</accession>